<dbReference type="Proteomes" id="UP000295198">
    <property type="component" value="Unassembled WGS sequence"/>
</dbReference>
<comment type="similarity">
    <text evidence="7">Belongs to the binding-protein-dependent transport system permease family.</text>
</comment>
<dbReference type="AlphaFoldDB" id="A0A4Q4Z3P5"/>
<evidence type="ECO:0000256" key="3">
    <source>
        <dbReference type="ARBA" id="ARBA00022475"/>
    </source>
</evidence>
<dbReference type="SUPFAM" id="SSF161098">
    <property type="entry name" value="MetI-like"/>
    <property type="match status" value="1"/>
</dbReference>
<feature type="domain" description="ABC transmembrane type-1" evidence="8">
    <location>
        <begin position="108"/>
        <end position="299"/>
    </location>
</feature>
<dbReference type="Gene3D" id="1.10.3720.10">
    <property type="entry name" value="MetI-like"/>
    <property type="match status" value="1"/>
</dbReference>
<accession>A0A4Q4Z3P5</accession>
<keyword evidence="10" id="KW-1185">Reference proteome</keyword>
<name>A0A4Q4Z3P5_9ACTN</name>
<evidence type="ECO:0000256" key="2">
    <source>
        <dbReference type="ARBA" id="ARBA00022448"/>
    </source>
</evidence>
<feature type="transmembrane region" description="Helical" evidence="7">
    <location>
        <begin position="47"/>
        <end position="67"/>
    </location>
</feature>
<dbReference type="PROSITE" id="PS50928">
    <property type="entry name" value="ABC_TM1"/>
    <property type="match status" value="1"/>
</dbReference>
<organism evidence="9 10">
    <name type="scientific">Nocardioides guangzhouensis</name>
    <dbReference type="NCBI Taxonomy" id="2497878"/>
    <lineage>
        <taxon>Bacteria</taxon>
        <taxon>Bacillati</taxon>
        <taxon>Actinomycetota</taxon>
        <taxon>Actinomycetes</taxon>
        <taxon>Propionibacteriales</taxon>
        <taxon>Nocardioidaceae</taxon>
        <taxon>Nocardioides</taxon>
    </lineage>
</organism>
<dbReference type="InterPro" id="IPR025966">
    <property type="entry name" value="OppC_N"/>
</dbReference>
<keyword evidence="4 7" id="KW-0812">Transmembrane</keyword>
<dbReference type="InterPro" id="IPR000515">
    <property type="entry name" value="MetI-like"/>
</dbReference>
<protein>
    <submittedName>
        <fullName evidence="9">ABC transporter permease</fullName>
    </submittedName>
</protein>
<keyword evidence="6 7" id="KW-0472">Membrane</keyword>
<sequence>MSAAGGDGGGGALRPPATLSARQLARRRRRDALGRNWRIFRGNRSGLLGLAILASFVLVAIAAPLLASPEGLDVTKATGGVLEPPSSEYWLGTDDQGRSVLTLLIWGARISLFVGLAATLISMVIGTLVGLTSGYFGGWAGGALFRVTEWFLAIPFLPFAIVLATVLGRSLLNIIIVIGVTSWPSTALLIRSQTLSIKERPYLERARVLGAGRWHQMSRHVLPNLMPMVFANTTLTVAIAILTETTLSFLGLGDPTRVSWGSMLDDAFAVGAITTGAWWFIVPPGVCVVLVVLAFTLIGQALEEVLNPRLKDR</sequence>
<feature type="transmembrane region" description="Helical" evidence="7">
    <location>
        <begin position="221"/>
        <end position="242"/>
    </location>
</feature>
<gene>
    <name evidence="9" type="ORF">EKO23_21995</name>
</gene>
<feature type="transmembrane region" description="Helical" evidence="7">
    <location>
        <begin position="110"/>
        <end position="131"/>
    </location>
</feature>
<dbReference type="InterPro" id="IPR035906">
    <property type="entry name" value="MetI-like_sf"/>
</dbReference>
<dbReference type="OrthoDB" id="8906042at2"/>
<dbReference type="Pfam" id="PF12911">
    <property type="entry name" value="OppC_N"/>
    <property type="match status" value="1"/>
</dbReference>
<evidence type="ECO:0000256" key="7">
    <source>
        <dbReference type="RuleBase" id="RU363032"/>
    </source>
</evidence>
<dbReference type="PANTHER" id="PTHR43386:SF1">
    <property type="entry name" value="D,D-DIPEPTIDE TRANSPORT SYSTEM PERMEASE PROTEIN DDPC-RELATED"/>
    <property type="match status" value="1"/>
</dbReference>
<dbReference type="Pfam" id="PF00528">
    <property type="entry name" value="BPD_transp_1"/>
    <property type="match status" value="1"/>
</dbReference>
<dbReference type="GO" id="GO:0005886">
    <property type="term" value="C:plasma membrane"/>
    <property type="evidence" value="ECO:0007669"/>
    <property type="project" value="UniProtKB-SubCell"/>
</dbReference>
<feature type="transmembrane region" description="Helical" evidence="7">
    <location>
        <begin position="277"/>
        <end position="302"/>
    </location>
</feature>
<keyword evidence="3" id="KW-1003">Cell membrane</keyword>
<evidence type="ECO:0000259" key="8">
    <source>
        <dbReference type="PROSITE" id="PS50928"/>
    </source>
</evidence>
<comment type="caution">
    <text evidence="9">The sequence shown here is derived from an EMBL/GenBank/DDBJ whole genome shotgun (WGS) entry which is preliminary data.</text>
</comment>
<evidence type="ECO:0000313" key="9">
    <source>
        <dbReference type="EMBL" id="RYP82317.1"/>
    </source>
</evidence>
<proteinExistence type="inferred from homology"/>
<dbReference type="RefSeq" id="WP_134720631.1">
    <property type="nucleotide sequence ID" value="NZ_SDKM01000049.1"/>
</dbReference>
<feature type="transmembrane region" description="Helical" evidence="7">
    <location>
        <begin position="143"/>
        <end position="164"/>
    </location>
</feature>
<keyword evidence="5 7" id="KW-1133">Transmembrane helix</keyword>
<evidence type="ECO:0000256" key="4">
    <source>
        <dbReference type="ARBA" id="ARBA00022692"/>
    </source>
</evidence>
<evidence type="ECO:0000313" key="10">
    <source>
        <dbReference type="Proteomes" id="UP000295198"/>
    </source>
</evidence>
<evidence type="ECO:0000256" key="5">
    <source>
        <dbReference type="ARBA" id="ARBA00022989"/>
    </source>
</evidence>
<dbReference type="InterPro" id="IPR050366">
    <property type="entry name" value="BP-dependent_transpt_permease"/>
</dbReference>
<feature type="transmembrane region" description="Helical" evidence="7">
    <location>
        <begin position="170"/>
        <end position="190"/>
    </location>
</feature>
<dbReference type="EMBL" id="SDKM01000049">
    <property type="protein sequence ID" value="RYP82317.1"/>
    <property type="molecule type" value="Genomic_DNA"/>
</dbReference>
<evidence type="ECO:0000256" key="6">
    <source>
        <dbReference type="ARBA" id="ARBA00023136"/>
    </source>
</evidence>
<keyword evidence="2 7" id="KW-0813">Transport</keyword>
<dbReference type="CDD" id="cd06261">
    <property type="entry name" value="TM_PBP2"/>
    <property type="match status" value="1"/>
</dbReference>
<dbReference type="PANTHER" id="PTHR43386">
    <property type="entry name" value="OLIGOPEPTIDE TRANSPORT SYSTEM PERMEASE PROTEIN APPC"/>
    <property type="match status" value="1"/>
</dbReference>
<evidence type="ECO:0000256" key="1">
    <source>
        <dbReference type="ARBA" id="ARBA00004651"/>
    </source>
</evidence>
<dbReference type="GO" id="GO:0055085">
    <property type="term" value="P:transmembrane transport"/>
    <property type="evidence" value="ECO:0007669"/>
    <property type="project" value="InterPro"/>
</dbReference>
<reference evidence="9 10" key="1">
    <citation type="submission" date="2019-01" db="EMBL/GenBank/DDBJ databases">
        <title>Nocardioides guangzhouensis sp. nov., an actinobacterium isolated from soil.</title>
        <authorList>
            <person name="Fu Y."/>
            <person name="Cai Y."/>
            <person name="Lin Z."/>
            <person name="Chen P."/>
        </authorList>
    </citation>
    <scope>NUCLEOTIDE SEQUENCE [LARGE SCALE GENOMIC DNA]</scope>
    <source>
        <strain evidence="9 10">130</strain>
    </source>
</reference>
<comment type="subcellular location">
    <subcellularLocation>
        <location evidence="1 7">Cell membrane</location>
        <topology evidence="1 7">Multi-pass membrane protein</topology>
    </subcellularLocation>
</comment>